<evidence type="ECO:0000313" key="3">
    <source>
        <dbReference type="EMBL" id="MBM7803910.1"/>
    </source>
</evidence>
<dbReference type="EMBL" id="JAFBCG010000001">
    <property type="protein sequence ID" value="MBM7803910.1"/>
    <property type="molecule type" value="Genomic_DNA"/>
</dbReference>
<feature type="signal peptide" evidence="1">
    <location>
        <begin position="1"/>
        <end position="26"/>
    </location>
</feature>
<reference evidence="2" key="1">
    <citation type="journal article" date="2014" name="Int. J. Syst. Evol. Microbiol.">
        <title>Complete genome sequence of Corynebacterium casei LMG S-19264T (=DSM 44701T), isolated from a smear-ripened cheese.</title>
        <authorList>
            <consortium name="US DOE Joint Genome Institute (JGI-PGF)"/>
            <person name="Walter F."/>
            <person name="Albersmeier A."/>
            <person name="Kalinowski J."/>
            <person name="Ruckert C."/>
        </authorList>
    </citation>
    <scope>NUCLEOTIDE SEQUENCE</scope>
    <source>
        <strain evidence="2">JCM 1480</strain>
    </source>
</reference>
<sequence>MLRPRRSLPVLLLGITASLTLTGCGAHDSTGQIAVTVSENAADHPYEVKVYAATGKLSEHQRVFPGGTASFAGVPLGSVTVRAGDLCPERATVTDGSVADVTLTTTGC</sequence>
<dbReference type="PROSITE" id="PS51257">
    <property type="entry name" value="PROKAR_LIPOPROTEIN"/>
    <property type="match status" value="1"/>
</dbReference>
<dbReference type="AlphaFoldDB" id="A0A8H9GCU4"/>
<proteinExistence type="predicted"/>
<evidence type="ECO:0000313" key="4">
    <source>
        <dbReference type="Proteomes" id="UP000648535"/>
    </source>
</evidence>
<name>A0A8H9GCU4_9MICO</name>
<dbReference type="Proteomes" id="UP000648535">
    <property type="component" value="Unassembled WGS sequence"/>
</dbReference>
<feature type="chain" id="PRO_5038424059" description="Lipoprotein" evidence="1">
    <location>
        <begin position="27"/>
        <end position="108"/>
    </location>
</feature>
<evidence type="ECO:0008006" key="6">
    <source>
        <dbReference type="Google" id="ProtNLM"/>
    </source>
</evidence>
<reference evidence="2" key="2">
    <citation type="submission" date="2020-09" db="EMBL/GenBank/DDBJ databases">
        <authorList>
            <person name="Sun Q."/>
            <person name="Ohkuma M."/>
        </authorList>
    </citation>
    <scope>NUCLEOTIDE SEQUENCE</scope>
    <source>
        <strain evidence="2">JCM 1480</strain>
    </source>
</reference>
<evidence type="ECO:0000256" key="1">
    <source>
        <dbReference type="SAM" id="SignalP"/>
    </source>
</evidence>
<evidence type="ECO:0000313" key="5">
    <source>
        <dbReference type="Proteomes" id="UP000746584"/>
    </source>
</evidence>
<dbReference type="RefSeq" id="WP_148286083.1">
    <property type="nucleotide sequence ID" value="NZ_BMOI01000010.1"/>
</dbReference>
<protein>
    <recommendedName>
        <fullName evidence="6">Lipoprotein</fullName>
    </recommendedName>
</protein>
<reference evidence="3 5" key="3">
    <citation type="submission" date="2021-01" db="EMBL/GenBank/DDBJ databases">
        <title>Sequencing the genomes of 1000 actinobacteria strains.</title>
        <authorList>
            <person name="Klenk H.-P."/>
        </authorList>
    </citation>
    <scope>NUCLEOTIDE SEQUENCE [LARGE SCALE GENOMIC DNA]</scope>
    <source>
        <strain evidence="3 5">DSM 20542</strain>
    </source>
</reference>
<comment type="caution">
    <text evidence="2">The sequence shown here is derived from an EMBL/GenBank/DDBJ whole genome shotgun (WGS) entry which is preliminary data.</text>
</comment>
<evidence type="ECO:0000313" key="2">
    <source>
        <dbReference type="EMBL" id="GGL04918.1"/>
    </source>
</evidence>
<dbReference type="EMBL" id="BMOI01000010">
    <property type="protein sequence ID" value="GGL04918.1"/>
    <property type="molecule type" value="Genomic_DNA"/>
</dbReference>
<gene>
    <name evidence="2" type="ORF">GCM10009769_23780</name>
    <name evidence="3" type="ORF">JOE58_003161</name>
</gene>
<keyword evidence="1" id="KW-0732">Signal</keyword>
<organism evidence="2 4">
    <name type="scientific">Curtobacterium luteum</name>
    <dbReference type="NCBI Taxonomy" id="33881"/>
    <lineage>
        <taxon>Bacteria</taxon>
        <taxon>Bacillati</taxon>
        <taxon>Actinomycetota</taxon>
        <taxon>Actinomycetes</taxon>
        <taxon>Micrococcales</taxon>
        <taxon>Microbacteriaceae</taxon>
        <taxon>Curtobacterium</taxon>
    </lineage>
</organism>
<dbReference type="Proteomes" id="UP000746584">
    <property type="component" value="Unassembled WGS sequence"/>
</dbReference>
<keyword evidence="5" id="KW-1185">Reference proteome</keyword>
<accession>A0A8H9GCU4</accession>